<dbReference type="EMBL" id="MFLD01000040">
    <property type="protein sequence ID" value="OGG58471.1"/>
    <property type="molecule type" value="Genomic_DNA"/>
</dbReference>
<gene>
    <name evidence="1" type="ORF">A3C86_04760</name>
</gene>
<evidence type="ECO:0000313" key="1">
    <source>
        <dbReference type="EMBL" id="OGG58471.1"/>
    </source>
</evidence>
<dbReference type="Proteomes" id="UP000178042">
    <property type="component" value="Unassembled WGS sequence"/>
</dbReference>
<sequence>MRVRGERDKAFQLRILGYSYNEIRAKLGTPKSTLRTWFADIVLSDKANNRLKTRIREGSYKGLLKRSKMQTHLARQRAAKFREEGEKRISKLSSDDLLIIGTTLYWAEGYKRLQRRFGRELTAHAISFLNSDPEAIRIFVKFLTDILQVPAQKIRLCMRLYPHINETEAKRYWLKITDLSADCFRKSTFLVTGASKGKRPFNRLPYGTMQVYVNDTNKFHYLLGLINGLINGVKKDL</sequence>
<accession>A0A1F6DAS2</accession>
<comment type="caution">
    <text evidence="1">The sequence shown here is derived from an EMBL/GenBank/DDBJ whole genome shotgun (WGS) entry which is preliminary data.</text>
</comment>
<organism evidence="1 2">
    <name type="scientific">Candidatus Kaiserbacteria bacterium RIFCSPHIGHO2_02_FULL_49_16</name>
    <dbReference type="NCBI Taxonomy" id="1798490"/>
    <lineage>
        <taxon>Bacteria</taxon>
        <taxon>Candidatus Kaiseribacteriota</taxon>
    </lineage>
</organism>
<protein>
    <submittedName>
        <fullName evidence="1">Uncharacterized protein</fullName>
    </submittedName>
</protein>
<evidence type="ECO:0000313" key="2">
    <source>
        <dbReference type="Proteomes" id="UP000178042"/>
    </source>
</evidence>
<dbReference type="AlphaFoldDB" id="A0A1F6DAS2"/>
<name>A0A1F6DAS2_9BACT</name>
<reference evidence="1 2" key="1">
    <citation type="journal article" date="2016" name="Nat. Commun.">
        <title>Thousands of microbial genomes shed light on interconnected biogeochemical processes in an aquifer system.</title>
        <authorList>
            <person name="Anantharaman K."/>
            <person name="Brown C.T."/>
            <person name="Hug L.A."/>
            <person name="Sharon I."/>
            <person name="Castelle C.J."/>
            <person name="Probst A.J."/>
            <person name="Thomas B.C."/>
            <person name="Singh A."/>
            <person name="Wilkins M.J."/>
            <person name="Karaoz U."/>
            <person name="Brodie E.L."/>
            <person name="Williams K.H."/>
            <person name="Hubbard S.S."/>
            <person name="Banfield J.F."/>
        </authorList>
    </citation>
    <scope>NUCLEOTIDE SEQUENCE [LARGE SCALE GENOMIC DNA]</scope>
</reference>
<proteinExistence type="predicted"/>